<sequence length="254" mass="28110">MLEDVTEEPSVVAEEPAVVAEEPVVVAKRGKHKLIDPGVESRKKQLLCQRAAEHNSGVSGDLKTFIEGLFTSSFNSLKELVQKDIQKRFDKVHNEMAQLKETMSQVTGPSHTEGKTRAYEIPGPLHTEGKDQDKSSQSPGPSAEKGKAKGKAAENLPPPMDVQNSEDDMMDLLKNLSQSSNIKVEMETQEYLQDAMGNLSQSSYVKGFDPSQKLNGEEPAECVTPLTSFKHADWRPTTLKDTDLHEDRVNDSNY</sequence>
<name>A0ABQ7ZG09_BRANA</name>
<keyword evidence="3" id="KW-1185">Reference proteome</keyword>
<feature type="region of interest" description="Disordered" evidence="1">
    <location>
        <begin position="225"/>
        <end position="254"/>
    </location>
</feature>
<dbReference type="Proteomes" id="UP000824890">
    <property type="component" value="Unassembled WGS sequence"/>
</dbReference>
<feature type="compositionally biased region" description="Basic and acidic residues" evidence="1">
    <location>
        <begin position="230"/>
        <end position="254"/>
    </location>
</feature>
<reference evidence="2 3" key="1">
    <citation type="submission" date="2021-05" db="EMBL/GenBank/DDBJ databases">
        <title>Genome Assembly of Synthetic Allotetraploid Brassica napus Reveals Homoeologous Exchanges between Subgenomes.</title>
        <authorList>
            <person name="Davis J.T."/>
        </authorList>
    </citation>
    <scope>NUCLEOTIDE SEQUENCE [LARGE SCALE GENOMIC DNA]</scope>
    <source>
        <strain evidence="3">cv. Da-Ae</strain>
        <tissue evidence="2">Seedling</tissue>
    </source>
</reference>
<comment type="caution">
    <text evidence="2">The sequence shown here is derived from an EMBL/GenBank/DDBJ whole genome shotgun (WGS) entry which is preliminary data.</text>
</comment>
<gene>
    <name evidence="2" type="ORF">HID58_066573</name>
</gene>
<proteinExistence type="predicted"/>
<dbReference type="EMBL" id="JAGKQM010000015">
    <property type="protein sequence ID" value="KAH0879179.1"/>
    <property type="molecule type" value="Genomic_DNA"/>
</dbReference>
<evidence type="ECO:0000313" key="3">
    <source>
        <dbReference type="Proteomes" id="UP000824890"/>
    </source>
</evidence>
<organism evidence="2 3">
    <name type="scientific">Brassica napus</name>
    <name type="common">Rape</name>
    <dbReference type="NCBI Taxonomy" id="3708"/>
    <lineage>
        <taxon>Eukaryota</taxon>
        <taxon>Viridiplantae</taxon>
        <taxon>Streptophyta</taxon>
        <taxon>Embryophyta</taxon>
        <taxon>Tracheophyta</taxon>
        <taxon>Spermatophyta</taxon>
        <taxon>Magnoliopsida</taxon>
        <taxon>eudicotyledons</taxon>
        <taxon>Gunneridae</taxon>
        <taxon>Pentapetalae</taxon>
        <taxon>rosids</taxon>
        <taxon>malvids</taxon>
        <taxon>Brassicales</taxon>
        <taxon>Brassicaceae</taxon>
        <taxon>Brassiceae</taxon>
        <taxon>Brassica</taxon>
    </lineage>
</organism>
<evidence type="ECO:0000256" key="1">
    <source>
        <dbReference type="SAM" id="MobiDB-lite"/>
    </source>
</evidence>
<feature type="region of interest" description="Disordered" evidence="1">
    <location>
        <begin position="102"/>
        <end position="165"/>
    </location>
</feature>
<protein>
    <submittedName>
        <fullName evidence="2">Uncharacterized protein</fullName>
    </submittedName>
</protein>
<accession>A0ABQ7ZG09</accession>
<evidence type="ECO:0000313" key="2">
    <source>
        <dbReference type="EMBL" id="KAH0879179.1"/>
    </source>
</evidence>